<keyword evidence="5" id="KW-0808">Transferase</keyword>
<keyword evidence="4 11" id="KW-0328">Glycosyltransferase</keyword>
<dbReference type="GO" id="GO:0000139">
    <property type="term" value="C:Golgi membrane"/>
    <property type="evidence" value="ECO:0007669"/>
    <property type="project" value="UniProtKB-SubCell"/>
</dbReference>
<comment type="similarity">
    <text evidence="3 11">Belongs to the glycosyltransferase 31 family.</text>
</comment>
<evidence type="ECO:0000256" key="4">
    <source>
        <dbReference type="ARBA" id="ARBA00022676"/>
    </source>
</evidence>
<keyword evidence="12" id="KW-0732">Signal</keyword>
<organism evidence="13 14">
    <name type="scientific">Coccomyxa viridis</name>
    <dbReference type="NCBI Taxonomy" id="1274662"/>
    <lineage>
        <taxon>Eukaryota</taxon>
        <taxon>Viridiplantae</taxon>
        <taxon>Chlorophyta</taxon>
        <taxon>core chlorophytes</taxon>
        <taxon>Trebouxiophyceae</taxon>
        <taxon>Trebouxiophyceae incertae sedis</taxon>
        <taxon>Coccomyxaceae</taxon>
        <taxon>Coccomyxa</taxon>
    </lineage>
</organism>
<keyword evidence="9 11" id="KW-0333">Golgi apparatus</keyword>
<name>A0AAV1IHN1_9CHLO</name>
<evidence type="ECO:0000313" key="14">
    <source>
        <dbReference type="Proteomes" id="UP001314263"/>
    </source>
</evidence>
<evidence type="ECO:0000256" key="11">
    <source>
        <dbReference type="RuleBase" id="RU363063"/>
    </source>
</evidence>
<evidence type="ECO:0000256" key="1">
    <source>
        <dbReference type="ARBA" id="ARBA00004323"/>
    </source>
</evidence>
<evidence type="ECO:0000256" key="12">
    <source>
        <dbReference type="SAM" id="SignalP"/>
    </source>
</evidence>
<evidence type="ECO:0000256" key="3">
    <source>
        <dbReference type="ARBA" id="ARBA00008661"/>
    </source>
</evidence>
<dbReference type="InterPro" id="IPR029044">
    <property type="entry name" value="Nucleotide-diphossugar_trans"/>
</dbReference>
<protein>
    <recommendedName>
        <fullName evidence="11">Hexosyltransferase</fullName>
        <ecNumber evidence="11">2.4.1.-</ecNumber>
    </recommendedName>
</protein>
<dbReference type="EMBL" id="CAUYUE010000015">
    <property type="protein sequence ID" value="CAK0786752.1"/>
    <property type="molecule type" value="Genomic_DNA"/>
</dbReference>
<comment type="cofactor">
    <cofactor evidence="11">
        <name>Mn(2+)</name>
        <dbReference type="ChEBI" id="CHEBI:29035"/>
    </cofactor>
</comment>
<dbReference type="SUPFAM" id="SSF53448">
    <property type="entry name" value="Nucleotide-diphospho-sugar transferases"/>
    <property type="match status" value="1"/>
</dbReference>
<feature type="chain" id="PRO_5043359540" description="Hexosyltransferase" evidence="12">
    <location>
        <begin position="20"/>
        <end position="342"/>
    </location>
</feature>
<evidence type="ECO:0000256" key="2">
    <source>
        <dbReference type="ARBA" id="ARBA00004922"/>
    </source>
</evidence>
<dbReference type="Proteomes" id="UP001314263">
    <property type="component" value="Unassembled WGS sequence"/>
</dbReference>
<keyword evidence="8" id="KW-1133">Transmembrane helix</keyword>
<accession>A0AAV1IHN1</accession>
<keyword evidence="10" id="KW-0472">Membrane</keyword>
<gene>
    <name evidence="13" type="ORF">CVIRNUC_009966</name>
</gene>
<dbReference type="PANTHER" id="PTHR11214">
    <property type="entry name" value="BETA-1,3-N-ACETYLGLUCOSAMINYLTRANSFERASE"/>
    <property type="match status" value="1"/>
</dbReference>
<evidence type="ECO:0000256" key="9">
    <source>
        <dbReference type="ARBA" id="ARBA00023034"/>
    </source>
</evidence>
<comment type="caution">
    <text evidence="13">The sequence shown here is derived from an EMBL/GenBank/DDBJ whole genome shotgun (WGS) entry which is preliminary data.</text>
</comment>
<sequence>MRLVSILLITIASIQIAFCAHGGHHAIGSEIRRLRKHSSRSAVGKFLKGVEQTPSYHVFIGIPSASQERRAAIRESWGKLVRESYSSEVIMRFFVHEDCGTRGPCDDAEAGFGDIIYTRDRDDELGPLAEGQEGVTQRVYLMFEHAVSNNDARFVMKADDDTFINVPALLHMLHKLSSDSNRFFYIGMRLTRDWLYGEEEKLAALAKEDIGENDGYLSTYMQGGAYILSKEAVEGIVALNHATGLRFLHYEDVAVGVWVSGMRLQFVTDQDIGYHFVGHANFWDQERLNTLKVKDNFCEDADMPFAWIHPLKQSETLLEVAHTSGACNWTRPWESAKGLGST</sequence>
<reference evidence="13 14" key="1">
    <citation type="submission" date="2023-10" db="EMBL/GenBank/DDBJ databases">
        <authorList>
            <person name="Maclean D."/>
            <person name="Macfadyen A."/>
        </authorList>
    </citation>
    <scope>NUCLEOTIDE SEQUENCE [LARGE SCALE GENOMIC DNA]</scope>
</reference>
<evidence type="ECO:0000256" key="5">
    <source>
        <dbReference type="ARBA" id="ARBA00022679"/>
    </source>
</evidence>
<evidence type="ECO:0000313" key="13">
    <source>
        <dbReference type="EMBL" id="CAK0786752.1"/>
    </source>
</evidence>
<dbReference type="Gene3D" id="3.90.550.50">
    <property type="match status" value="1"/>
</dbReference>
<comment type="pathway">
    <text evidence="2">Protein modification; protein glycosylation.</text>
</comment>
<keyword evidence="11" id="KW-0464">Manganese</keyword>
<dbReference type="EC" id="2.4.1.-" evidence="11"/>
<evidence type="ECO:0000256" key="6">
    <source>
        <dbReference type="ARBA" id="ARBA00022692"/>
    </source>
</evidence>
<keyword evidence="7" id="KW-0735">Signal-anchor</keyword>
<evidence type="ECO:0000256" key="7">
    <source>
        <dbReference type="ARBA" id="ARBA00022968"/>
    </source>
</evidence>
<dbReference type="AlphaFoldDB" id="A0AAV1IHN1"/>
<keyword evidence="6" id="KW-0812">Transmembrane</keyword>
<dbReference type="InterPro" id="IPR002659">
    <property type="entry name" value="Glyco_trans_31"/>
</dbReference>
<proteinExistence type="inferred from homology"/>
<dbReference type="GO" id="GO:0016758">
    <property type="term" value="F:hexosyltransferase activity"/>
    <property type="evidence" value="ECO:0007669"/>
    <property type="project" value="InterPro"/>
</dbReference>
<dbReference type="Pfam" id="PF01762">
    <property type="entry name" value="Galactosyl_T"/>
    <property type="match status" value="1"/>
</dbReference>
<keyword evidence="14" id="KW-1185">Reference proteome</keyword>
<comment type="subcellular location">
    <subcellularLocation>
        <location evidence="1 11">Golgi apparatus membrane</location>
        <topology evidence="1 11">Single-pass type II membrane protein</topology>
    </subcellularLocation>
</comment>
<evidence type="ECO:0000256" key="8">
    <source>
        <dbReference type="ARBA" id="ARBA00022989"/>
    </source>
</evidence>
<feature type="signal peptide" evidence="12">
    <location>
        <begin position="1"/>
        <end position="19"/>
    </location>
</feature>
<evidence type="ECO:0000256" key="10">
    <source>
        <dbReference type="ARBA" id="ARBA00023136"/>
    </source>
</evidence>